<protein>
    <recommendedName>
        <fullName evidence="4">Alpha/beta hydrolase</fullName>
    </recommendedName>
</protein>
<comment type="caution">
    <text evidence="2">The sequence shown here is derived from an EMBL/GenBank/DDBJ whole genome shotgun (WGS) entry which is preliminary data.</text>
</comment>
<dbReference type="Gene3D" id="3.40.50.1820">
    <property type="entry name" value="alpha/beta hydrolase"/>
    <property type="match status" value="1"/>
</dbReference>
<evidence type="ECO:0000313" key="2">
    <source>
        <dbReference type="EMBL" id="GEK80876.1"/>
    </source>
</evidence>
<dbReference type="AlphaFoldDB" id="A0AA87RIE8"/>
<dbReference type="SUPFAM" id="SSF53474">
    <property type="entry name" value="alpha/beta-Hydrolases"/>
    <property type="match status" value="1"/>
</dbReference>
<organism evidence="2 3">
    <name type="scientific">Agrococcus baldri</name>
    <dbReference type="NCBI Taxonomy" id="153730"/>
    <lineage>
        <taxon>Bacteria</taxon>
        <taxon>Bacillati</taxon>
        <taxon>Actinomycetota</taxon>
        <taxon>Actinomycetes</taxon>
        <taxon>Micrococcales</taxon>
        <taxon>Microbacteriaceae</taxon>
        <taxon>Agrococcus</taxon>
    </lineage>
</organism>
<sequence>MVAWDESATSIACARLRDGVRQLEHALVALRGAPDLWVSPAPGVNRALLRRCAAEIDRRTLEVQRLCTELDDLHDLTLLAGRAYEAASEGVQRLIEHLAGTLAFGAGLALRTAIAAAAATAPAWAPGLLLAAGIGAGAALAIGLVAVPIAARLALADPQRAEELVDLAGDGFRDMLAQAAAVWEHLGEAMLADPAFRAALAIALESIDEALMGFAGVPQVVAEGLGEPAEDAVVFGYLAAAAAGAVSAPLAFAGRARATAVRRIPSPAAPVGDAATAMAVMTEADAPVTIYAFRLPDGRMHYQVFVRGTESWAPSPETGIDGLANLENAASSPARLQGSDAAVAEAMRAAGIDDGDSVDLFGYSQGGAAVANVAASGAFDVRAMLLIGAPVGGTVVPEGIDVLSVAHTGDLTAAADGMADGSIRTVYLENRGSEGSGPMADHSSADYRTTLETARGDMMLDAFSERLALGTAGAVPVQGAAVEVQRVP</sequence>
<keyword evidence="1" id="KW-0812">Transmembrane</keyword>
<feature type="transmembrane region" description="Helical" evidence="1">
    <location>
        <begin position="102"/>
        <end position="124"/>
    </location>
</feature>
<dbReference type="EMBL" id="BJUU01000015">
    <property type="protein sequence ID" value="GEK80876.1"/>
    <property type="molecule type" value="Genomic_DNA"/>
</dbReference>
<name>A0AA87RIE8_9MICO</name>
<dbReference type="InterPro" id="IPR029058">
    <property type="entry name" value="AB_hydrolase_fold"/>
</dbReference>
<gene>
    <name evidence="2" type="ORF">ABA31_22270</name>
</gene>
<evidence type="ECO:0000313" key="3">
    <source>
        <dbReference type="Proteomes" id="UP000321749"/>
    </source>
</evidence>
<evidence type="ECO:0008006" key="4">
    <source>
        <dbReference type="Google" id="ProtNLM"/>
    </source>
</evidence>
<evidence type="ECO:0000256" key="1">
    <source>
        <dbReference type="SAM" id="Phobius"/>
    </source>
</evidence>
<keyword evidence="3" id="KW-1185">Reference proteome</keyword>
<keyword evidence="1" id="KW-0472">Membrane</keyword>
<reference evidence="2 3" key="1">
    <citation type="submission" date="2019-07" db="EMBL/GenBank/DDBJ databases">
        <title>Whole genome shotgun sequence of Agrococcus baldri NBRC 103055.</title>
        <authorList>
            <person name="Hosoyama A."/>
            <person name="Uohara A."/>
            <person name="Ohji S."/>
            <person name="Ichikawa N."/>
        </authorList>
    </citation>
    <scope>NUCLEOTIDE SEQUENCE [LARGE SCALE GENOMIC DNA]</scope>
    <source>
        <strain evidence="2 3">NBRC 103055</strain>
    </source>
</reference>
<feature type="transmembrane region" description="Helical" evidence="1">
    <location>
        <begin position="130"/>
        <end position="151"/>
    </location>
</feature>
<proteinExistence type="predicted"/>
<dbReference type="Proteomes" id="UP000321749">
    <property type="component" value="Unassembled WGS sequence"/>
</dbReference>
<accession>A0AA87RIE8</accession>
<keyword evidence="1" id="KW-1133">Transmembrane helix</keyword>